<dbReference type="InterPro" id="IPR050267">
    <property type="entry name" value="Anti-sigma-factor_SerPK"/>
</dbReference>
<sequence>MAFAPQDPRIPDPNDPVVQEGRVDHVPTPISVTRARQYAVRMVSDWGHPALADDVALIVSELATNAVRYGSVPGRLFRVQLTLTKTRLRITVSDPRGERMPRPRRPSPRDKHGRGLLIVRALAARWGVRERTVGKEIWAELDLTASPTEPSPTKKHACPAYLRGTQLSLYAHLMGLRERKKAETRAALSWAAVRLTVERGLDNVKVEDIADAVGVSPRTFNNYFSSKAEAIVFRHLDRCLGVAEALRERSAEPLWDAITHAVLTRFGPDAQSAAHPVADAAQWTAGVRVMVAEPALRGEMLRAGAIAEAEIAAAVAGRTGGDLDHDLYPHLVASAVMAAVNTAIAHHLRTDPPVPVDRLLTDALARIAAGLSTP</sequence>
<dbReference type="Pfam" id="PF17754">
    <property type="entry name" value="TetR_C_14"/>
    <property type="match status" value="1"/>
</dbReference>
<evidence type="ECO:0000313" key="7">
    <source>
        <dbReference type="Proteomes" id="UP001234880"/>
    </source>
</evidence>
<keyword evidence="2 3" id="KW-0238">DNA-binding</keyword>
<keyword evidence="1" id="KW-0723">Serine/threonine-protein kinase</keyword>
<dbReference type="InterPro" id="IPR041347">
    <property type="entry name" value="MftR_C"/>
</dbReference>
<dbReference type="SUPFAM" id="SSF55874">
    <property type="entry name" value="ATPase domain of HSP90 chaperone/DNA topoisomerase II/histidine kinase"/>
    <property type="match status" value="1"/>
</dbReference>
<dbReference type="Pfam" id="PF00440">
    <property type="entry name" value="TetR_N"/>
    <property type="match status" value="1"/>
</dbReference>
<dbReference type="PANTHER" id="PTHR35526:SF3">
    <property type="entry name" value="ANTI-SIGMA-F FACTOR RSBW"/>
    <property type="match status" value="1"/>
</dbReference>
<dbReference type="InterPro" id="IPR036890">
    <property type="entry name" value="HATPase_C_sf"/>
</dbReference>
<dbReference type="Proteomes" id="UP001234880">
    <property type="component" value="Unassembled WGS sequence"/>
</dbReference>
<accession>A0ABT9KYV6</accession>
<dbReference type="InterPro" id="IPR003594">
    <property type="entry name" value="HATPase_dom"/>
</dbReference>
<protein>
    <submittedName>
        <fullName evidence="6">AcrR family transcriptional regulator/anti-sigma regulatory factor (Ser/Thr protein kinase)</fullName>
    </submittedName>
</protein>
<dbReference type="EMBL" id="JAURUE010000002">
    <property type="protein sequence ID" value="MDP9613634.1"/>
    <property type="molecule type" value="Genomic_DNA"/>
</dbReference>
<reference evidence="6 7" key="1">
    <citation type="submission" date="2023-07" db="EMBL/GenBank/DDBJ databases">
        <title>Sequencing the genomes of 1000 actinobacteria strains.</title>
        <authorList>
            <person name="Klenk H.-P."/>
        </authorList>
    </citation>
    <scope>NUCLEOTIDE SEQUENCE [LARGE SCALE GENOMIC DNA]</scope>
    <source>
        <strain evidence="6 7">DSM 41600</strain>
    </source>
</reference>
<name>A0ABT9KYV6_9ACTN</name>
<dbReference type="PROSITE" id="PS50977">
    <property type="entry name" value="HTH_TETR_2"/>
    <property type="match status" value="1"/>
</dbReference>
<dbReference type="Gene3D" id="1.10.357.10">
    <property type="entry name" value="Tetracycline Repressor, domain 2"/>
    <property type="match status" value="1"/>
</dbReference>
<organism evidence="6 7">
    <name type="scientific">Streptomyces demainii</name>
    <dbReference type="NCBI Taxonomy" id="588122"/>
    <lineage>
        <taxon>Bacteria</taxon>
        <taxon>Bacillati</taxon>
        <taxon>Actinomycetota</taxon>
        <taxon>Actinomycetes</taxon>
        <taxon>Kitasatosporales</taxon>
        <taxon>Streptomycetaceae</taxon>
        <taxon>Streptomyces</taxon>
    </lineage>
</organism>
<evidence type="ECO:0000256" key="3">
    <source>
        <dbReference type="PROSITE-ProRule" id="PRU00335"/>
    </source>
</evidence>
<dbReference type="InterPro" id="IPR009057">
    <property type="entry name" value="Homeodomain-like_sf"/>
</dbReference>
<feature type="DNA-binding region" description="H-T-H motif" evidence="3">
    <location>
        <begin position="205"/>
        <end position="224"/>
    </location>
</feature>
<proteinExistence type="predicted"/>
<feature type="region of interest" description="Disordered" evidence="4">
    <location>
        <begin position="1"/>
        <end position="21"/>
    </location>
</feature>
<keyword evidence="1" id="KW-0808">Transferase</keyword>
<dbReference type="Gene3D" id="3.30.565.10">
    <property type="entry name" value="Histidine kinase-like ATPase, C-terminal domain"/>
    <property type="match status" value="1"/>
</dbReference>
<dbReference type="Gene3D" id="1.10.10.60">
    <property type="entry name" value="Homeodomain-like"/>
    <property type="match status" value="1"/>
</dbReference>
<dbReference type="PANTHER" id="PTHR35526">
    <property type="entry name" value="ANTI-SIGMA-F FACTOR RSBW-RELATED"/>
    <property type="match status" value="1"/>
</dbReference>
<evidence type="ECO:0000256" key="1">
    <source>
        <dbReference type="ARBA" id="ARBA00022527"/>
    </source>
</evidence>
<comment type="caution">
    <text evidence="6">The sequence shown here is derived from an EMBL/GenBank/DDBJ whole genome shotgun (WGS) entry which is preliminary data.</text>
</comment>
<gene>
    <name evidence="6" type="ORF">JOF35_005972</name>
</gene>
<evidence type="ECO:0000256" key="2">
    <source>
        <dbReference type="ARBA" id="ARBA00023125"/>
    </source>
</evidence>
<feature type="domain" description="HTH tetR-type" evidence="5">
    <location>
        <begin position="182"/>
        <end position="242"/>
    </location>
</feature>
<dbReference type="CDD" id="cd16936">
    <property type="entry name" value="HATPase_RsbW-like"/>
    <property type="match status" value="1"/>
</dbReference>
<evidence type="ECO:0000313" key="6">
    <source>
        <dbReference type="EMBL" id="MDP9613634.1"/>
    </source>
</evidence>
<evidence type="ECO:0000259" key="5">
    <source>
        <dbReference type="PROSITE" id="PS50977"/>
    </source>
</evidence>
<keyword evidence="1" id="KW-0418">Kinase</keyword>
<evidence type="ECO:0000256" key="4">
    <source>
        <dbReference type="SAM" id="MobiDB-lite"/>
    </source>
</evidence>
<dbReference type="InterPro" id="IPR001647">
    <property type="entry name" value="HTH_TetR"/>
</dbReference>
<dbReference type="SUPFAM" id="SSF46689">
    <property type="entry name" value="Homeodomain-like"/>
    <property type="match status" value="1"/>
</dbReference>
<keyword evidence="7" id="KW-1185">Reference proteome</keyword>
<dbReference type="Pfam" id="PF13581">
    <property type="entry name" value="HATPase_c_2"/>
    <property type="match status" value="1"/>
</dbReference>